<gene>
    <name evidence="10" type="ORF">THSYN_19880</name>
</gene>
<reference evidence="10 11" key="1">
    <citation type="submission" date="2017-03" db="EMBL/GenBank/DDBJ databases">
        <title>Complete genome sequence of Candidatus 'Thiodictyon syntrophicum' sp. nov. strain Cad16T, a photolithoautotroph purple sulfur bacterium isolated from an alpine meromictic lake.</title>
        <authorList>
            <person name="Luedin S.M."/>
            <person name="Pothier J.F."/>
            <person name="Danza F."/>
            <person name="Storelli N."/>
            <person name="Wittwer M."/>
            <person name="Tonolla M."/>
        </authorList>
    </citation>
    <scope>NUCLEOTIDE SEQUENCE [LARGE SCALE GENOMIC DNA]</scope>
    <source>
        <strain evidence="10 11">Cad16T</strain>
    </source>
</reference>
<organism evidence="10 11">
    <name type="scientific">Candidatus Thiodictyon syntrophicum</name>
    <dbReference type="NCBI Taxonomy" id="1166950"/>
    <lineage>
        <taxon>Bacteria</taxon>
        <taxon>Pseudomonadati</taxon>
        <taxon>Pseudomonadota</taxon>
        <taxon>Gammaproteobacteria</taxon>
        <taxon>Chromatiales</taxon>
        <taxon>Chromatiaceae</taxon>
        <taxon>Thiodictyon</taxon>
    </lineage>
</organism>
<dbReference type="InterPro" id="IPR015797">
    <property type="entry name" value="NUDIX_hydrolase-like_dom_sf"/>
</dbReference>
<dbReference type="RefSeq" id="WP_100920684.1">
    <property type="nucleotide sequence ID" value="NZ_CP020370.1"/>
</dbReference>
<dbReference type="PANTHER" id="PTHR11839">
    <property type="entry name" value="UDP/ADP-SUGAR PYROPHOSPHATASE"/>
    <property type="match status" value="1"/>
</dbReference>
<evidence type="ECO:0000256" key="6">
    <source>
        <dbReference type="ARBA" id="ARBA00032162"/>
    </source>
</evidence>
<dbReference type="PROSITE" id="PS51462">
    <property type="entry name" value="NUDIX"/>
    <property type="match status" value="1"/>
</dbReference>
<evidence type="ECO:0000256" key="1">
    <source>
        <dbReference type="ARBA" id="ARBA00000847"/>
    </source>
</evidence>
<evidence type="ECO:0000313" key="11">
    <source>
        <dbReference type="Proteomes" id="UP000232638"/>
    </source>
</evidence>
<evidence type="ECO:0000313" key="10">
    <source>
        <dbReference type="EMBL" id="AUB82982.1"/>
    </source>
</evidence>
<evidence type="ECO:0000256" key="7">
    <source>
        <dbReference type="ARBA" id="ARBA00032272"/>
    </source>
</evidence>
<keyword evidence="5 8" id="KW-0378">Hydrolase</keyword>
<feature type="domain" description="Nudix hydrolase" evidence="9">
    <location>
        <begin position="38"/>
        <end position="167"/>
    </location>
</feature>
<dbReference type="PROSITE" id="PS00893">
    <property type="entry name" value="NUDIX_BOX"/>
    <property type="match status" value="1"/>
</dbReference>
<dbReference type="GO" id="GO:0019693">
    <property type="term" value="P:ribose phosphate metabolic process"/>
    <property type="evidence" value="ECO:0007669"/>
    <property type="project" value="TreeGrafter"/>
</dbReference>
<dbReference type="PANTHER" id="PTHR11839:SF18">
    <property type="entry name" value="NUDIX HYDROLASE DOMAIN-CONTAINING PROTEIN"/>
    <property type="match status" value="1"/>
</dbReference>
<evidence type="ECO:0000256" key="2">
    <source>
        <dbReference type="ARBA" id="ARBA00001946"/>
    </source>
</evidence>
<name>A0A2K8UBL6_9GAMM</name>
<dbReference type="Pfam" id="PF00293">
    <property type="entry name" value="NUDIX"/>
    <property type="match status" value="1"/>
</dbReference>
<evidence type="ECO:0000256" key="5">
    <source>
        <dbReference type="ARBA" id="ARBA00022801"/>
    </source>
</evidence>
<dbReference type="EMBL" id="CP020370">
    <property type="protein sequence ID" value="AUB82982.1"/>
    <property type="molecule type" value="Genomic_DNA"/>
</dbReference>
<accession>A0A2K8UBL6</accession>
<evidence type="ECO:0000256" key="4">
    <source>
        <dbReference type="ARBA" id="ARBA00016377"/>
    </source>
</evidence>
<dbReference type="SUPFAM" id="SSF55811">
    <property type="entry name" value="Nudix"/>
    <property type="match status" value="1"/>
</dbReference>
<comment type="catalytic activity">
    <reaction evidence="1">
        <text>GDP-alpha-D-mannose + H2O = alpha-D-mannose 1-phosphate + GMP + 2 H(+)</text>
        <dbReference type="Rhea" id="RHEA:27978"/>
        <dbReference type="ChEBI" id="CHEBI:15377"/>
        <dbReference type="ChEBI" id="CHEBI:15378"/>
        <dbReference type="ChEBI" id="CHEBI:57527"/>
        <dbReference type="ChEBI" id="CHEBI:58115"/>
        <dbReference type="ChEBI" id="CHEBI:58409"/>
    </reaction>
</comment>
<comment type="cofactor">
    <cofactor evidence="2">
        <name>Mg(2+)</name>
        <dbReference type="ChEBI" id="CHEBI:18420"/>
    </cofactor>
</comment>
<dbReference type="Proteomes" id="UP000232638">
    <property type="component" value="Chromosome"/>
</dbReference>
<dbReference type="KEGG" id="tsy:THSYN_19880"/>
<dbReference type="InterPro" id="IPR020476">
    <property type="entry name" value="Nudix_hydrolase"/>
</dbReference>
<sequence>MTETPILKREPIFAGRVIDVAIETVELPNGNRVDLEIIRHPGGAAAVALDEQQRVCLLRQYRHAGGGWLWELPAGKIDPGEAPLATATRELAEEAGVSAADWIDLGFMHSSPGVFTEVIYLWLARDLELRDHAQERDEVMEIHWLPLGQALDWCSDGTITDAKTLVGLYRAGALIRGALELTPEDPGC</sequence>
<dbReference type="AlphaFoldDB" id="A0A2K8UBL6"/>
<proteinExistence type="inferred from homology"/>
<evidence type="ECO:0000259" key="9">
    <source>
        <dbReference type="PROSITE" id="PS51462"/>
    </source>
</evidence>
<dbReference type="InterPro" id="IPR020084">
    <property type="entry name" value="NUDIX_hydrolase_CS"/>
</dbReference>
<dbReference type="GO" id="GO:0016462">
    <property type="term" value="F:pyrophosphatase activity"/>
    <property type="evidence" value="ECO:0007669"/>
    <property type="project" value="UniProtKB-ARBA"/>
</dbReference>
<dbReference type="Gene3D" id="3.90.79.10">
    <property type="entry name" value="Nucleoside Triphosphate Pyrophosphohydrolase"/>
    <property type="match status" value="1"/>
</dbReference>
<dbReference type="PRINTS" id="PR00502">
    <property type="entry name" value="NUDIXFAMILY"/>
</dbReference>
<protein>
    <recommendedName>
        <fullName evidence="4">GDP-mannose pyrophosphatase</fullName>
    </recommendedName>
    <alternativeName>
        <fullName evidence="6">GDP-mannose hydrolase</fullName>
    </alternativeName>
    <alternativeName>
        <fullName evidence="7">GDPMK</fullName>
    </alternativeName>
</protein>
<dbReference type="GO" id="GO:0005829">
    <property type="term" value="C:cytosol"/>
    <property type="evidence" value="ECO:0007669"/>
    <property type="project" value="TreeGrafter"/>
</dbReference>
<evidence type="ECO:0000256" key="8">
    <source>
        <dbReference type="RuleBase" id="RU003476"/>
    </source>
</evidence>
<keyword evidence="11" id="KW-1185">Reference proteome</keyword>
<evidence type="ECO:0000256" key="3">
    <source>
        <dbReference type="ARBA" id="ARBA00007275"/>
    </source>
</evidence>
<dbReference type="GO" id="GO:0006753">
    <property type="term" value="P:nucleoside phosphate metabolic process"/>
    <property type="evidence" value="ECO:0007669"/>
    <property type="project" value="TreeGrafter"/>
</dbReference>
<dbReference type="InterPro" id="IPR000086">
    <property type="entry name" value="NUDIX_hydrolase_dom"/>
</dbReference>
<comment type="similarity">
    <text evidence="3">Belongs to the Nudix hydrolase family. NudK subfamily.</text>
</comment>
<dbReference type="OrthoDB" id="7066556at2"/>